<protein>
    <submittedName>
        <fullName evidence="3">Signal peptide protein</fullName>
    </submittedName>
</protein>
<dbReference type="PATRIC" id="fig|595434.4.peg.2258"/>
<keyword evidence="4" id="KW-1185">Reference proteome</keyword>
<dbReference type="STRING" id="595434.RISK_002364"/>
<sequence>MVKFTAPFQTIAIAVLLVALIPAAGCQFVPDRPSWTKKLFEKEVEAVVPTRMMVMWADTVLHQPQKPGVRGFGARIYFYNEEDPDPVKVDGGLAVYAFDADDLNPNSAKPKRKFVFTADQFAEHMSNTSMGISYSVWCPWDEVGGFNEQLSLIVRFEGRSGGVVISDSTVKLLPGLNRPIASPKLASEQAAGGTQAGSSTDLKSLTQLATFRRQAAEAATTQPPRRQTQTIDLPPSFYRHLTGPSESVDSMAIPAEQIPATPDSPSAATNESQLDDTTSTSTRNSYPFRTLGDEQLDAAPHGTRQHSIPAGWIPSLPKTPRYGYSRAARESASESLTPTRLPDAMEK</sequence>
<reference evidence="3" key="1">
    <citation type="submission" date="2015-05" db="EMBL/GenBank/DDBJ databases">
        <title>Permanent draft genome of Rhodopirellula islandicus K833.</title>
        <authorList>
            <person name="Kizina J."/>
            <person name="Richter M."/>
            <person name="Glockner F.O."/>
            <person name="Harder J."/>
        </authorList>
    </citation>
    <scope>NUCLEOTIDE SEQUENCE [LARGE SCALE GENOMIC DNA]</scope>
    <source>
        <strain evidence="3">K833</strain>
    </source>
</reference>
<name>A0A0J1BGP6_RHOIS</name>
<proteinExistence type="predicted"/>
<feature type="compositionally biased region" description="Polar residues" evidence="1">
    <location>
        <begin position="263"/>
        <end position="287"/>
    </location>
</feature>
<evidence type="ECO:0000256" key="2">
    <source>
        <dbReference type="SAM" id="SignalP"/>
    </source>
</evidence>
<comment type="caution">
    <text evidence="3">The sequence shown here is derived from an EMBL/GenBank/DDBJ whole genome shotgun (WGS) entry which is preliminary data.</text>
</comment>
<keyword evidence="2" id="KW-0732">Signal</keyword>
<feature type="region of interest" description="Disordered" evidence="1">
    <location>
        <begin position="213"/>
        <end position="347"/>
    </location>
</feature>
<evidence type="ECO:0000313" key="4">
    <source>
        <dbReference type="Proteomes" id="UP000036367"/>
    </source>
</evidence>
<dbReference type="AlphaFoldDB" id="A0A0J1BGP6"/>
<evidence type="ECO:0000256" key="1">
    <source>
        <dbReference type="SAM" id="MobiDB-lite"/>
    </source>
</evidence>
<feature type="compositionally biased region" description="Low complexity" evidence="1">
    <location>
        <begin position="220"/>
        <end position="230"/>
    </location>
</feature>
<gene>
    <name evidence="3" type="ORF">RISK_002364</name>
</gene>
<evidence type="ECO:0000313" key="3">
    <source>
        <dbReference type="EMBL" id="KLU05732.1"/>
    </source>
</evidence>
<organism evidence="3 4">
    <name type="scientific">Rhodopirellula islandica</name>
    <dbReference type="NCBI Taxonomy" id="595434"/>
    <lineage>
        <taxon>Bacteria</taxon>
        <taxon>Pseudomonadati</taxon>
        <taxon>Planctomycetota</taxon>
        <taxon>Planctomycetia</taxon>
        <taxon>Pirellulales</taxon>
        <taxon>Pirellulaceae</taxon>
        <taxon>Rhodopirellula</taxon>
    </lineage>
</organism>
<accession>A0A0J1BGP6</accession>
<dbReference type="Proteomes" id="UP000036367">
    <property type="component" value="Unassembled WGS sequence"/>
</dbReference>
<feature type="signal peptide" evidence="2">
    <location>
        <begin position="1"/>
        <end position="24"/>
    </location>
</feature>
<feature type="chain" id="PRO_5005248159" evidence="2">
    <location>
        <begin position="25"/>
        <end position="347"/>
    </location>
</feature>
<dbReference type="EMBL" id="LECT01000017">
    <property type="protein sequence ID" value="KLU05732.1"/>
    <property type="molecule type" value="Genomic_DNA"/>
</dbReference>